<sequence>MRKVWLEVFRVPPRGWCWENFERISNLWGRLISLGKFICHTDSFESMKMLIVTNSFHRIEEEILLQIKYVGYKVMVKEIGRAIQAVYQQPPPVSPPHLENGDSNGDVPGFEDEQDDLAETCDRKDEPRNDNLDGVVVKETPDFQSNSNSKLEVEELRDSKEDCIHSASRTKTVGRLLGMAVIDKEEAALERIKKSLKNERKSCTNQEAN</sequence>
<keyword evidence="4" id="KW-1185">Reference proteome</keyword>
<dbReference type="Proteomes" id="UP001153076">
    <property type="component" value="Unassembled WGS sequence"/>
</dbReference>
<dbReference type="AlphaFoldDB" id="A0A9Q1JP47"/>
<feature type="region of interest" description="Disordered" evidence="2">
    <location>
        <begin position="88"/>
        <end position="113"/>
    </location>
</feature>
<comment type="caution">
    <text evidence="3">The sequence shown here is derived from an EMBL/GenBank/DDBJ whole genome shotgun (WGS) entry which is preliminary data.</text>
</comment>
<evidence type="ECO:0000256" key="1">
    <source>
        <dbReference type="SAM" id="Coils"/>
    </source>
</evidence>
<accession>A0A9Q1JP47</accession>
<proteinExistence type="predicted"/>
<reference evidence="3" key="1">
    <citation type="submission" date="2022-04" db="EMBL/GenBank/DDBJ databases">
        <title>Carnegiea gigantea Genome sequencing and assembly v2.</title>
        <authorList>
            <person name="Copetti D."/>
            <person name="Sanderson M.J."/>
            <person name="Burquez A."/>
            <person name="Wojciechowski M.F."/>
        </authorList>
    </citation>
    <scope>NUCLEOTIDE SEQUENCE</scope>
    <source>
        <strain evidence="3">SGP5-SGP5p</strain>
        <tissue evidence="3">Aerial part</tissue>
    </source>
</reference>
<evidence type="ECO:0000313" key="4">
    <source>
        <dbReference type="Proteomes" id="UP001153076"/>
    </source>
</evidence>
<evidence type="ECO:0000313" key="3">
    <source>
        <dbReference type="EMBL" id="KAJ8427685.1"/>
    </source>
</evidence>
<feature type="coiled-coil region" evidence="1">
    <location>
        <begin position="179"/>
        <end position="209"/>
    </location>
</feature>
<keyword evidence="1" id="KW-0175">Coiled coil</keyword>
<organism evidence="3 4">
    <name type="scientific">Carnegiea gigantea</name>
    <dbReference type="NCBI Taxonomy" id="171969"/>
    <lineage>
        <taxon>Eukaryota</taxon>
        <taxon>Viridiplantae</taxon>
        <taxon>Streptophyta</taxon>
        <taxon>Embryophyta</taxon>
        <taxon>Tracheophyta</taxon>
        <taxon>Spermatophyta</taxon>
        <taxon>Magnoliopsida</taxon>
        <taxon>eudicotyledons</taxon>
        <taxon>Gunneridae</taxon>
        <taxon>Pentapetalae</taxon>
        <taxon>Caryophyllales</taxon>
        <taxon>Cactineae</taxon>
        <taxon>Cactaceae</taxon>
        <taxon>Cactoideae</taxon>
        <taxon>Echinocereeae</taxon>
        <taxon>Carnegiea</taxon>
    </lineage>
</organism>
<dbReference type="EMBL" id="JAKOGI010001111">
    <property type="protein sequence ID" value="KAJ8427685.1"/>
    <property type="molecule type" value="Genomic_DNA"/>
</dbReference>
<gene>
    <name evidence="3" type="ORF">Cgig2_000406</name>
</gene>
<evidence type="ECO:0000256" key="2">
    <source>
        <dbReference type="SAM" id="MobiDB-lite"/>
    </source>
</evidence>
<protein>
    <recommendedName>
        <fullName evidence="5">DUF4283 domain-containing protein</fullName>
    </recommendedName>
</protein>
<evidence type="ECO:0008006" key="5">
    <source>
        <dbReference type="Google" id="ProtNLM"/>
    </source>
</evidence>
<name>A0A9Q1JP47_9CARY</name>